<dbReference type="EMBL" id="LDRK01000010">
    <property type="protein sequence ID" value="KTR87084.1"/>
    <property type="molecule type" value="Genomic_DNA"/>
</dbReference>
<evidence type="ECO:0000256" key="1">
    <source>
        <dbReference type="SAM" id="Phobius"/>
    </source>
</evidence>
<organism evidence="2 3">
    <name type="scientific">Leucobacter chromiiresistens</name>
    <dbReference type="NCBI Taxonomy" id="1079994"/>
    <lineage>
        <taxon>Bacteria</taxon>
        <taxon>Bacillati</taxon>
        <taxon>Actinomycetota</taxon>
        <taxon>Actinomycetes</taxon>
        <taxon>Micrococcales</taxon>
        <taxon>Microbacteriaceae</taxon>
        <taxon>Leucobacter</taxon>
    </lineage>
</organism>
<feature type="transmembrane region" description="Helical" evidence="1">
    <location>
        <begin position="188"/>
        <end position="212"/>
    </location>
</feature>
<reference evidence="2 3" key="1">
    <citation type="journal article" date="2016" name="Front. Microbiol.">
        <title>Genomic Resource of Rice Seed Associated Bacteria.</title>
        <authorList>
            <person name="Midha S."/>
            <person name="Bansal K."/>
            <person name="Sharma S."/>
            <person name="Kumar N."/>
            <person name="Patil P.P."/>
            <person name="Chaudhry V."/>
            <person name="Patil P.B."/>
        </authorList>
    </citation>
    <scope>NUCLEOTIDE SEQUENCE [LARGE SCALE GENOMIC DNA]</scope>
    <source>
        <strain evidence="2 3">NS354</strain>
    </source>
</reference>
<evidence type="ECO:0000313" key="2">
    <source>
        <dbReference type="EMBL" id="KTR87084.1"/>
    </source>
</evidence>
<feature type="transmembrane region" description="Helical" evidence="1">
    <location>
        <begin position="118"/>
        <end position="139"/>
    </location>
</feature>
<dbReference type="Proteomes" id="UP000070810">
    <property type="component" value="Unassembled WGS sequence"/>
</dbReference>
<comment type="caution">
    <text evidence="2">The sequence shown here is derived from an EMBL/GenBank/DDBJ whole genome shotgun (WGS) entry which is preliminary data.</text>
</comment>
<keyword evidence="1" id="KW-0472">Membrane</keyword>
<protein>
    <recommendedName>
        <fullName evidence="4">Integral membrane protein</fullName>
    </recommendedName>
</protein>
<evidence type="ECO:0008006" key="4">
    <source>
        <dbReference type="Google" id="ProtNLM"/>
    </source>
</evidence>
<dbReference type="OrthoDB" id="9809977at2"/>
<feature type="transmembrane region" description="Helical" evidence="1">
    <location>
        <begin position="57"/>
        <end position="80"/>
    </location>
</feature>
<keyword evidence="1" id="KW-1133">Transmembrane helix</keyword>
<feature type="transmembrane region" description="Helical" evidence="1">
    <location>
        <begin position="92"/>
        <end position="112"/>
    </location>
</feature>
<accession>A0A147ERM5</accession>
<dbReference type="InterPro" id="IPR049713">
    <property type="entry name" value="Pr6Pr-like"/>
</dbReference>
<evidence type="ECO:0000313" key="3">
    <source>
        <dbReference type="Proteomes" id="UP000070810"/>
    </source>
</evidence>
<keyword evidence="3" id="KW-1185">Reference proteome</keyword>
<dbReference type="PATRIC" id="fig|1079994.3.peg.95"/>
<dbReference type="AlphaFoldDB" id="A0A147ERM5"/>
<feature type="transmembrane region" description="Helical" evidence="1">
    <location>
        <begin position="151"/>
        <end position="168"/>
    </location>
</feature>
<keyword evidence="1" id="KW-0812">Transmembrane</keyword>
<feature type="transmembrane region" description="Helical" evidence="1">
    <location>
        <begin position="21"/>
        <end position="45"/>
    </location>
</feature>
<proteinExistence type="predicted"/>
<name>A0A147ERM5_9MICO</name>
<sequence length="229" mass="23900">MAEAVTRTVTSRSESERVAASAAPIAVAGARILVGAAVVVTLIVAYVQAGGGPAFDFFGYFTNLTSALSAALLIAAGCIGMRRSSAPRWLPLGRGTALACMLIVAVVYNAVVPGTGSAAPWISATLHAAFPALLLLDWVCIHDRPPLPWRSLWVVLPYPLLWLAVVLLRGATDGWVPYGFLLPERGAAALLATSGALLVALLASGALVWALSRVRLRSAILRRVPSPAQ</sequence>
<dbReference type="NCBIfam" id="NF038065">
    <property type="entry name" value="Pr6Pr"/>
    <property type="match status" value="1"/>
</dbReference>
<gene>
    <name evidence="2" type="ORF">NS354_01995</name>
</gene>